<evidence type="ECO:0000256" key="1">
    <source>
        <dbReference type="SAM" id="MobiDB-lite"/>
    </source>
</evidence>
<keyword evidence="3" id="KW-1185">Reference proteome</keyword>
<gene>
    <name evidence="2" type="ordered locus">DVU_1274</name>
</gene>
<dbReference type="EnsemblBacteria" id="AAS95752">
    <property type="protein sequence ID" value="AAS95752"/>
    <property type="gene ID" value="DVU_1274"/>
</dbReference>
<dbReference type="HOGENOM" id="CLU_129196_0_0_7"/>
<evidence type="ECO:0008006" key="4">
    <source>
        <dbReference type="Google" id="ProtNLM"/>
    </source>
</evidence>
<name>Q72CK9_NITV2</name>
<dbReference type="eggNOG" id="ENOG5033GV5">
    <property type="taxonomic scope" value="Bacteria"/>
</dbReference>
<organism evidence="2 3">
    <name type="scientific">Nitratidesulfovibrio vulgaris (strain ATCC 29579 / DSM 644 / CCUG 34227 / NCIMB 8303 / VKM B-1760 / Hildenborough)</name>
    <name type="common">Desulfovibrio vulgaris</name>
    <dbReference type="NCBI Taxonomy" id="882"/>
    <lineage>
        <taxon>Bacteria</taxon>
        <taxon>Pseudomonadati</taxon>
        <taxon>Thermodesulfobacteriota</taxon>
        <taxon>Desulfovibrionia</taxon>
        <taxon>Desulfovibrionales</taxon>
        <taxon>Desulfovibrionaceae</taxon>
        <taxon>Nitratidesulfovibrio</taxon>
    </lineage>
</organism>
<feature type="region of interest" description="Disordered" evidence="1">
    <location>
        <begin position="58"/>
        <end position="77"/>
    </location>
</feature>
<dbReference type="PaxDb" id="882-DVU_1274"/>
<protein>
    <recommendedName>
        <fullName evidence="4">Type IV pilus biogenesis protein PilP</fullName>
    </recommendedName>
</protein>
<dbReference type="AlphaFoldDB" id="Q72CK9"/>
<accession>Q72CK9</accession>
<proteinExistence type="predicted"/>
<sequence length="147" mass="14920">MGALSFAMPGGGGVTPKAVQTTPASTVVQNVQKALAEVPVSPSQLYVLDAAVRQASGNPFRLPPAPTVRSGSMAGPGGTDSAQTMAYTGYLAVGNMVFAIVDGLEYRTGEAVADSGYVVKSITPGKVVLAAAEDGTERELPYTGDDL</sequence>
<dbReference type="OrthoDB" id="5456333at2"/>
<dbReference type="KEGG" id="dvu:DVU_1274"/>
<dbReference type="PATRIC" id="fig|882.5.peg.1192"/>
<reference evidence="2 3" key="1">
    <citation type="journal article" date="2004" name="Nat. Biotechnol.">
        <title>The genome sequence of the anaerobic, sulfate-reducing bacterium Desulfovibrio vulgaris Hildenborough.</title>
        <authorList>
            <person name="Heidelberg J.F."/>
            <person name="Seshadri R."/>
            <person name="Haveman S.A."/>
            <person name="Hemme C.L."/>
            <person name="Paulsen I.T."/>
            <person name="Kolonay J.F."/>
            <person name="Eisen J.A."/>
            <person name="Ward N."/>
            <person name="Methe B."/>
            <person name="Brinkac L.M."/>
            <person name="Daugherty S.C."/>
            <person name="Deboy R.T."/>
            <person name="Dodson R.J."/>
            <person name="Durkin A.S."/>
            <person name="Madupu R."/>
            <person name="Nelson W.C."/>
            <person name="Sullivan S.A."/>
            <person name="Fouts D."/>
            <person name="Haft D.H."/>
            <person name="Selengut J."/>
            <person name="Peterson J.D."/>
            <person name="Davidsen T.M."/>
            <person name="Zafar N."/>
            <person name="Zhou L."/>
            <person name="Radune D."/>
            <person name="Dimitrov G."/>
            <person name="Hance M."/>
            <person name="Tran K."/>
            <person name="Khouri H."/>
            <person name="Gill J."/>
            <person name="Utterback T.R."/>
            <person name="Feldblyum T.V."/>
            <person name="Wall J.D."/>
            <person name="Voordouw G."/>
            <person name="Fraser C.M."/>
        </authorList>
    </citation>
    <scope>NUCLEOTIDE SEQUENCE [LARGE SCALE GENOMIC DNA]</scope>
    <source>
        <strain evidence="3">ATCC 29579 / DSM 644 / NCIMB 8303 / VKM B-1760 / Hildenborough</strain>
    </source>
</reference>
<dbReference type="EMBL" id="AE017285">
    <property type="protein sequence ID" value="AAS95752.1"/>
    <property type="molecule type" value="Genomic_DNA"/>
</dbReference>
<dbReference type="STRING" id="882.DVU_1274"/>
<dbReference type="Proteomes" id="UP000002194">
    <property type="component" value="Chromosome"/>
</dbReference>
<evidence type="ECO:0000313" key="2">
    <source>
        <dbReference type="EMBL" id="AAS95752.1"/>
    </source>
</evidence>
<evidence type="ECO:0000313" key="3">
    <source>
        <dbReference type="Proteomes" id="UP000002194"/>
    </source>
</evidence>